<dbReference type="InterPro" id="IPR013126">
    <property type="entry name" value="Hsp_70_fam"/>
</dbReference>
<dbReference type="Gene3D" id="3.30.420.40">
    <property type="match status" value="1"/>
</dbReference>
<dbReference type="GO" id="GO:0005524">
    <property type="term" value="F:ATP binding"/>
    <property type="evidence" value="ECO:0007669"/>
    <property type="project" value="UniProtKB-KW"/>
</dbReference>
<dbReference type="Proteomes" id="UP000184330">
    <property type="component" value="Unassembled WGS sequence"/>
</dbReference>
<dbReference type="SUPFAM" id="SSF53067">
    <property type="entry name" value="Actin-like ATPase domain"/>
    <property type="match status" value="2"/>
</dbReference>
<dbReference type="Pfam" id="PF00012">
    <property type="entry name" value="HSP70"/>
    <property type="match status" value="1"/>
</dbReference>
<evidence type="ECO:0000256" key="1">
    <source>
        <dbReference type="ARBA" id="ARBA00022741"/>
    </source>
</evidence>
<dbReference type="PANTHER" id="PTHR14187">
    <property type="entry name" value="ALPHA KINASE/ELONGATION FACTOR 2 KINASE"/>
    <property type="match status" value="1"/>
</dbReference>
<organism evidence="3 4">
    <name type="scientific">Phialocephala subalpina</name>
    <dbReference type="NCBI Taxonomy" id="576137"/>
    <lineage>
        <taxon>Eukaryota</taxon>
        <taxon>Fungi</taxon>
        <taxon>Dikarya</taxon>
        <taxon>Ascomycota</taxon>
        <taxon>Pezizomycotina</taxon>
        <taxon>Leotiomycetes</taxon>
        <taxon>Helotiales</taxon>
        <taxon>Mollisiaceae</taxon>
        <taxon>Phialocephala</taxon>
        <taxon>Phialocephala fortinii species complex</taxon>
    </lineage>
</organism>
<evidence type="ECO:0000313" key="4">
    <source>
        <dbReference type="Proteomes" id="UP000184330"/>
    </source>
</evidence>
<dbReference type="EMBL" id="FJOG01000054">
    <property type="protein sequence ID" value="CZR68362.1"/>
    <property type="molecule type" value="Genomic_DNA"/>
</dbReference>
<reference evidence="3 4" key="1">
    <citation type="submission" date="2016-03" db="EMBL/GenBank/DDBJ databases">
        <authorList>
            <person name="Ploux O."/>
        </authorList>
    </citation>
    <scope>NUCLEOTIDE SEQUENCE [LARGE SCALE GENOMIC DNA]</scope>
    <source>
        <strain evidence="3 4">UAMH 11012</strain>
    </source>
</reference>
<keyword evidence="1" id="KW-0547">Nucleotide-binding</keyword>
<keyword evidence="4" id="KW-1185">Reference proteome</keyword>
<dbReference type="CDD" id="cd10170">
    <property type="entry name" value="ASKHA_NBD_HSP70"/>
    <property type="match status" value="1"/>
</dbReference>
<dbReference type="AlphaFoldDB" id="A0A1L7XTK7"/>
<keyword evidence="2" id="KW-0067">ATP-binding</keyword>
<proteinExistence type="predicted"/>
<name>A0A1L7XTK7_9HELO</name>
<sequence length="607" mass="68485">MAAGAGEDEAALLDKLGIQENEDEQEDDAFISIGIDFGTTYSGVAWALSTSPKDINIISTWDYDLPSSSDMHKVPSIVTYDTKGRVTSWGYKLESYRHYISWFKLGLSTQGLQQLSEDQPQRYKQLQELLKTFGKTPLDVVADYLRCLWAHATETIQTKLGKHLWENLRVRIVLTVPAIWDHNAQEATRQAARRAGLMERGTTVLELIGEPEAAALAVFDEMEIQRKRMLKVGDSFVVCDAGGGTVDLISYTIERLHPLSLAMSAESTGGLCGAFFLDCAFEKQIRTMISAEAYQGLTTRARRKVLNDWEFGIKRSFRIDADDNRKWYIDVPGYQGQPSARGALARGTLVLRTGHLNAIFGEVCHKIKDLVGEQVAVVAERKGHEPLAILLIGGFGESVYLRQEMGRSFASIEIQQPTKAWTAICRGAVMKGLGHQLVVNHISKYNYGVLCSQDFDEKKHLKKDKVFNSTRGIWEAKNQVDWFLRRGENILKSEPIKHNFFFTPKSREDLNNREVYIFYSDAIKAEPRLEPNVKRLCVLKTSFSEPIFDNLPVRKNPQGNEYRHLSHVVELRVASGQLCWAAKYKGIERGSVKSTVGYEDLEEQTMT</sequence>
<evidence type="ECO:0000313" key="3">
    <source>
        <dbReference type="EMBL" id="CZR68362.1"/>
    </source>
</evidence>
<evidence type="ECO:0000256" key="2">
    <source>
        <dbReference type="ARBA" id="ARBA00022840"/>
    </source>
</evidence>
<accession>A0A1L7XTK7</accession>
<dbReference type="STRING" id="576137.A0A1L7XTK7"/>
<dbReference type="PANTHER" id="PTHR14187:SF5">
    <property type="entry name" value="HEAT SHOCK 70 KDA PROTEIN 12A"/>
    <property type="match status" value="1"/>
</dbReference>
<dbReference type="OrthoDB" id="2963168at2759"/>
<dbReference type="GO" id="GO:0140662">
    <property type="term" value="F:ATP-dependent protein folding chaperone"/>
    <property type="evidence" value="ECO:0007669"/>
    <property type="project" value="InterPro"/>
</dbReference>
<protein>
    <submittedName>
        <fullName evidence="3">Related to hsp70 protein</fullName>
    </submittedName>
</protein>
<gene>
    <name evidence="3" type="ORF">PAC_18261</name>
</gene>
<dbReference type="InterPro" id="IPR043129">
    <property type="entry name" value="ATPase_NBD"/>
</dbReference>